<feature type="transmembrane region" description="Helical" evidence="11">
    <location>
        <begin position="6"/>
        <end position="24"/>
    </location>
</feature>
<evidence type="ECO:0000313" key="13">
    <source>
        <dbReference type="Proteomes" id="UP000565572"/>
    </source>
</evidence>
<evidence type="ECO:0000256" key="2">
    <source>
        <dbReference type="ARBA" id="ARBA00006742"/>
    </source>
</evidence>
<dbReference type="AlphaFoldDB" id="A0A7W5JX24"/>
<dbReference type="SMART" id="SM01323">
    <property type="entry name" value="YajC"/>
    <property type="match status" value="1"/>
</dbReference>
<dbReference type="PANTHER" id="PTHR33909">
    <property type="entry name" value="SEC TRANSLOCON ACCESSORY COMPLEX SUBUNIT YAJC"/>
    <property type="match status" value="1"/>
</dbReference>
<dbReference type="NCBIfam" id="TIGR00739">
    <property type="entry name" value="yajC"/>
    <property type="match status" value="1"/>
</dbReference>
<evidence type="ECO:0000256" key="7">
    <source>
        <dbReference type="ARBA" id="ARBA00022989"/>
    </source>
</evidence>
<keyword evidence="6" id="KW-0653">Protein transport</keyword>
<comment type="caution">
    <text evidence="12">The sequence shown here is derived from an EMBL/GenBank/DDBJ whole genome shotgun (WGS) entry which is preliminary data.</text>
</comment>
<sequence>MASNQYSTLILVLLMVVAFYFLILRPQKKRQQALQKMTRELQPGDQVLLGSGLFGTLVSLGTKQAVLEIAPGVELTVLKQAIVRRATEADVDAVSEDEVGDELEAEATSTYDSGAVPPVVRADADVDASSPYPSSTTSPTYPSTDTDRSNLR</sequence>
<dbReference type="GO" id="GO:0015031">
    <property type="term" value="P:protein transport"/>
    <property type="evidence" value="ECO:0007669"/>
    <property type="project" value="UniProtKB-KW"/>
</dbReference>
<dbReference type="Pfam" id="PF02699">
    <property type="entry name" value="YajC"/>
    <property type="match status" value="1"/>
</dbReference>
<comment type="similarity">
    <text evidence="2">Belongs to the YajC family.</text>
</comment>
<evidence type="ECO:0000256" key="5">
    <source>
        <dbReference type="ARBA" id="ARBA00022692"/>
    </source>
</evidence>
<evidence type="ECO:0000256" key="3">
    <source>
        <dbReference type="ARBA" id="ARBA00022448"/>
    </source>
</evidence>
<comment type="subcellular location">
    <subcellularLocation>
        <location evidence="1">Cell membrane</location>
        <topology evidence="1">Single-pass membrane protein</topology>
    </subcellularLocation>
</comment>
<keyword evidence="3" id="KW-0813">Transport</keyword>
<dbReference type="PRINTS" id="PR01853">
    <property type="entry name" value="YAJCTRNLCASE"/>
</dbReference>
<name>A0A7W5JX24_9ACTN</name>
<evidence type="ECO:0000256" key="8">
    <source>
        <dbReference type="ARBA" id="ARBA00023010"/>
    </source>
</evidence>
<evidence type="ECO:0000256" key="11">
    <source>
        <dbReference type="SAM" id="Phobius"/>
    </source>
</evidence>
<dbReference type="EMBL" id="JACHZG010000001">
    <property type="protein sequence ID" value="MBB3327332.1"/>
    <property type="molecule type" value="Genomic_DNA"/>
</dbReference>
<evidence type="ECO:0000313" key="12">
    <source>
        <dbReference type="EMBL" id="MBB3327332.1"/>
    </source>
</evidence>
<dbReference type="RefSeq" id="WP_198423363.1">
    <property type="nucleotide sequence ID" value="NZ_JACHZG010000001.1"/>
</dbReference>
<feature type="compositionally biased region" description="Acidic residues" evidence="10">
    <location>
        <begin position="93"/>
        <end position="105"/>
    </location>
</feature>
<keyword evidence="5 11" id="KW-0812">Transmembrane</keyword>
<dbReference type="GO" id="GO:0005886">
    <property type="term" value="C:plasma membrane"/>
    <property type="evidence" value="ECO:0007669"/>
    <property type="project" value="UniProtKB-SubCell"/>
</dbReference>
<keyword evidence="9 11" id="KW-0472">Membrane</keyword>
<feature type="region of interest" description="Disordered" evidence="10">
    <location>
        <begin position="93"/>
        <end position="152"/>
    </location>
</feature>
<reference evidence="12 13" key="1">
    <citation type="submission" date="2020-08" db="EMBL/GenBank/DDBJ databases">
        <title>Sequencing the genomes of 1000 actinobacteria strains.</title>
        <authorList>
            <person name="Klenk H.-P."/>
        </authorList>
    </citation>
    <scope>NUCLEOTIDE SEQUENCE [LARGE SCALE GENOMIC DNA]</scope>
    <source>
        <strain evidence="12 13">DSM 11053</strain>
    </source>
</reference>
<protein>
    <submittedName>
        <fullName evidence="12">Preprotein translocase subunit YajC</fullName>
    </submittedName>
</protein>
<dbReference type="Proteomes" id="UP000565572">
    <property type="component" value="Unassembled WGS sequence"/>
</dbReference>
<dbReference type="InterPro" id="IPR003849">
    <property type="entry name" value="Preprotein_translocase_YajC"/>
</dbReference>
<keyword evidence="13" id="KW-1185">Reference proteome</keyword>
<proteinExistence type="inferred from homology"/>
<keyword evidence="4" id="KW-1003">Cell membrane</keyword>
<keyword evidence="8" id="KW-0811">Translocation</keyword>
<evidence type="ECO:0000256" key="9">
    <source>
        <dbReference type="ARBA" id="ARBA00023136"/>
    </source>
</evidence>
<evidence type="ECO:0000256" key="4">
    <source>
        <dbReference type="ARBA" id="ARBA00022475"/>
    </source>
</evidence>
<evidence type="ECO:0000256" key="6">
    <source>
        <dbReference type="ARBA" id="ARBA00022927"/>
    </source>
</evidence>
<feature type="compositionally biased region" description="Low complexity" evidence="10">
    <location>
        <begin position="115"/>
        <end position="144"/>
    </location>
</feature>
<keyword evidence="7 11" id="KW-1133">Transmembrane helix</keyword>
<organism evidence="12 13">
    <name type="scientific">Microlunatus antarcticus</name>
    <dbReference type="NCBI Taxonomy" id="53388"/>
    <lineage>
        <taxon>Bacteria</taxon>
        <taxon>Bacillati</taxon>
        <taxon>Actinomycetota</taxon>
        <taxon>Actinomycetes</taxon>
        <taxon>Propionibacteriales</taxon>
        <taxon>Propionibacteriaceae</taxon>
        <taxon>Microlunatus</taxon>
    </lineage>
</organism>
<gene>
    <name evidence="12" type="ORF">FHX39_002276</name>
</gene>
<dbReference type="PANTHER" id="PTHR33909:SF1">
    <property type="entry name" value="SEC TRANSLOCON ACCESSORY COMPLEX SUBUNIT YAJC"/>
    <property type="match status" value="1"/>
</dbReference>
<accession>A0A7W5JX24</accession>
<evidence type="ECO:0000256" key="10">
    <source>
        <dbReference type="SAM" id="MobiDB-lite"/>
    </source>
</evidence>
<evidence type="ECO:0000256" key="1">
    <source>
        <dbReference type="ARBA" id="ARBA00004162"/>
    </source>
</evidence>